<accession>A0A2V3IJ21</accession>
<dbReference type="GO" id="GO:0071277">
    <property type="term" value="P:cellular response to calcium ion"/>
    <property type="evidence" value="ECO:0007669"/>
    <property type="project" value="TreeGrafter"/>
</dbReference>
<dbReference type="EMBL" id="NBIV01000178">
    <property type="protein sequence ID" value="PXF42059.1"/>
    <property type="molecule type" value="Genomic_DNA"/>
</dbReference>
<dbReference type="Proteomes" id="UP000247409">
    <property type="component" value="Unassembled WGS sequence"/>
</dbReference>
<name>A0A2V3IJ21_9FLOR</name>
<dbReference type="InterPro" id="IPR045052">
    <property type="entry name" value="Copine"/>
</dbReference>
<organism evidence="2 3">
    <name type="scientific">Gracilariopsis chorda</name>
    <dbReference type="NCBI Taxonomy" id="448386"/>
    <lineage>
        <taxon>Eukaryota</taxon>
        <taxon>Rhodophyta</taxon>
        <taxon>Florideophyceae</taxon>
        <taxon>Rhodymeniophycidae</taxon>
        <taxon>Gracilariales</taxon>
        <taxon>Gracilariaceae</taxon>
        <taxon>Gracilariopsis</taxon>
    </lineage>
</organism>
<dbReference type="PANTHER" id="PTHR10857">
    <property type="entry name" value="COPINE"/>
    <property type="match status" value="1"/>
</dbReference>
<proteinExistence type="predicted"/>
<sequence length="361" mass="41414">MKLIELFLSCDTLAHLTEKPLRTFAVLFKKDGHDRDFTELGRTETVCQSDSPHYCTSFEVPYNQRAADETILRVEIYQRKTEQTERLKDHDFFAKATISMPDVLMAPGNHLTTQLSHPSLEKKVGVLTLSAEQVDADRAENNSDVLIDMSACVLRRRDWNKTILCQRYELHRAHNHEDMEGHTVWLPIHKSDRIGKQRDSNTTIEFSTVSVKYRHLCNGDDERRMRISMYSTPQSNKRPCTEALIGLAIFTLRDICELDPTEEVLQLERIGDDCEELGHVSIVKAEPTDYGSHFSLHVNYENTSRYCIAGSEEKRKQVKKMKKRLSITKRLSLSSKDKSNPASTRICDLGGVDNLFTHQPT</sequence>
<dbReference type="AlphaFoldDB" id="A0A2V3IJ21"/>
<evidence type="ECO:0000313" key="3">
    <source>
        <dbReference type="Proteomes" id="UP000247409"/>
    </source>
</evidence>
<dbReference type="Gene3D" id="2.60.40.150">
    <property type="entry name" value="C2 domain"/>
    <property type="match status" value="1"/>
</dbReference>
<keyword evidence="3" id="KW-1185">Reference proteome</keyword>
<dbReference type="GO" id="GO:0005886">
    <property type="term" value="C:plasma membrane"/>
    <property type="evidence" value="ECO:0007669"/>
    <property type="project" value="TreeGrafter"/>
</dbReference>
<dbReference type="GO" id="GO:0005544">
    <property type="term" value="F:calcium-dependent phospholipid binding"/>
    <property type="evidence" value="ECO:0007669"/>
    <property type="project" value="InterPro"/>
</dbReference>
<evidence type="ECO:0000313" key="2">
    <source>
        <dbReference type="EMBL" id="PXF42059.1"/>
    </source>
</evidence>
<protein>
    <recommendedName>
        <fullName evidence="1">C2 domain-containing protein</fullName>
    </recommendedName>
</protein>
<dbReference type="SUPFAM" id="SSF49562">
    <property type="entry name" value="C2 domain (Calcium/lipid-binding domain, CaLB)"/>
    <property type="match status" value="1"/>
</dbReference>
<comment type="caution">
    <text evidence="2">The sequence shown here is derived from an EMBL/GenBank/DDBJ whole genome shotgun (WGS) entry which is preliminary data.</text>
</comment>
<dbReference type="InterPro" id="IPR000008">
    <property type="entry name" value="C2_dom"/>
</dbReference>
<dbReference type="PANTHER" id="PTHR10857:SF106">
    <property type="entry name" value="C2 DOMAIN-CONTAINING PROTEIN"/>
    <property type="match status" value="1"/>
</dbReference>
<evidence type="ECO:0000259" key="1">
    <source>
        <dbReference type="PROSITE" id="PS50004"/>
    </source>
</evidence>
<dbReference type="InterPro" id="IPR035892">
    <property type="entry name" value="C2_domain_sf"/>
</dbReference>
<feature type="domain" description="C2" evidence="1">
    <location>
        <begin position="1"/>
        <end position="113"/>
    </location>
</feature>
<dbReference type="OrthoDB" id="10365632at2759"/>
<dbReference type="PROSITE" id="PS50004">
    <property type="entry name" value="C2"/>
    <property type="match status" value="1"/>
</dbReference>
<dbReference type="STRING" id="448386.A0A2V3IJ21"/>
<gene>
    <name evidence="2" type="ORF">BWQ96_08227</name>
</gene>
<reference evidence="2 3" key="1">
    <citation type="journal article" date="2018" name="Mol. Biol. Evol.">
        <title>Analysis of the draft genome of the red seaweed Gracilariopsis chorda provides insights into genome size evolution in Rhodophyta.</title>
        <authorList>
            <person name="Lee J."/>
            <person name="Yang E.C."/>
            <person name="Graf L."/>
            <person name="Yang J.H."/>
            <person name="Qiu H."/>
            <person name="Zel Zion U."/>
            <person name="Chan C.X."/>
            <person name="Stephens T.G."/>
            <person name="Weber A.P.M."/>
            <person name="Boo G.H."/>
            <person name="Boo S.M."/>
            <person name="Kim K.M."/>
            <person name="Shin Y."/>
            <person name="Jung M."/>
            <person name="Lee S.J."/>
            <person name="Yim H.S."/>
            <person name="Lee J.H."/>
            <person name="Bhattacharya D."/>
            <person name="Yoon H.S."/>
        </authorList>
    </citation>
    <scope>NUCLEOTIDE SEQUENCE [LARGE SCALE GENOMIC DNA]</scope>
    <source>
        <strain evidence="2 3">SKKU-2015</strain>
        <tissue evidence="2">Whole body</tissue>
    </source>
</reference>